<dbReference type="Proteomes" id="UP000051845">
    <property type="component" value="Unassembled WGS sequence"/>
</dbReference>
<dbReference type="Gene3D" id="3.40.50.300">
    <property type="entry name" value="P-loop containing nucleotide triphosphate hydrolases"/>
    <property type="match status" value="2"/>
</dbReference>
<dbReference type="InterPro" id="IPR051162">
    <property type="entry name" value="T4SS_component"/>
</dbReference>
<dbReference type="Pfam" id="PF01935">
    <property type="entry name" value="DUF87"/>
    <property type="match status" value="1"/>
</dbReference>
<evidence type="ECO:0000259" key="2">
    <source>
        <dbReference type="Pfam" id="PF01935"/>
    </source>
</evidence>
<dbReference type="PATRIC" id="fig|1423733.4.peg.2316"/>
<feature type="region of interest" description="Disordered" evidence="1">
    <location>
        <begin position="1310"/>
        <end position="1329"/>
    </location>
</feature>
<comment type="caution">
    <text evidence="3">The sequence shown here is derived from an EMBL/GenBank/DDBJ whole genome shotgun (WGS) entry which is preliminary data.</text>
</comment>
<dbReference type="RefSeq" id="WP_056996767.1">
    <property type="nucleotide sequence ID" value="NZ_AYYR01000048.1"/>
</dbReference>
<organism evidence="3 4">
    <name type="scientific">Secundilactobacillus collinoides DSM 20515 = JCM 1123</name>
    <dbReference type="NCBI Taxonomy" id="1423733"/>
    <lineage>
        <taxon>Bacteria</taxon>
        <taxon>Bacillati</taxon>
        <taxon>Bacillota</taxon>
        <taxon>Bacilli</taxon>
        <taxon>Lactobacillales</taxon>
        <taxon>Lactobacillaceae</taxon>
        <taxon>Secundilactobacillus</taxon>
    </lineage>
</organism>
<reference evidence="3 4" key="1">
    <citation type="journal article" date="2015" name="Genome Announc.">
        <title>Expanding the biotechnology potential of lactobacilli through comparative genomics of 213 strains and associated genera.</title>
        <authorList>
            <person name="Sun Z."/>
            <person name="Harris H.M."/>
            <person name="McCann A."/>
            <person name="Guo C."/>
            <person name="Argimon S."/>
            <person name="Zhang W."/>
            <person name="Yang X."/>
            <person name="Jeffery I.B."/>
            <person name="Cooney J.C."/>
            <person name="Kagawa T.F."/>
            <person name="Liu W."/>
            <person name="Song Y."/>
            <person name="Salvetti E."/>
            <person name="Wrobel A."/>
            <person name="Rasinkangas P."/>
            <person name="Parkhill J."/>
            <person name="Rea M.C."/>
            <person name="O'Sullivan O."/>
            <person name="Ritari J."/>
            <person name="Douillard F.P."/>
            <person name="Paul Ross R."/>
            <person name="Yang R."/>
            <person name="Briner A.E."/>
            <person name="Felis G.E."/>
            <person name="de Vos W.M."/>
            <person name="Barrangou R."/>
            <person name="Klaenhammer T.R."/>
            <person name="Caufield P.W."/>
            <person name="Cui Y."/>
            <person name="Zhang H."/>
            <person name="O'Toole P.W."/>
        </authorList>
    </citation>
    <scope>NUCLEOTIDE SEQUENCE [LARGE SCALE GENOMIC DNA]</scope>
    <source>
        <strain evidence="3 4">DSM 20515</strain>
    </source>
</reference>
<evidence type="ECO:0000313" key="3">
    <source>
        <dbReference type="EMBL" id="KRM75649.1"/>
    </source>
</evidence>
<name>A0A0R2B8P7_SECCO</name>
<feature type="compositionally biased region" description="Polar residues" evidence="1">
    <location>
        <begin position="1318"/>
        <end position="1329"/>
    </location>
</feature>
<dbReference type="PANTHER" id="PTHR30121:SF6">
    <property type="entry name" value="SLR6007 PROTEIN"/>
    <property type="match status" value="1"/>
</dbReference>
<dbReference type="InterPro" id="IPR027417">
    <property type="entry name" value="P-loop_NTPase"/>
</dbReference>
<feature type="domain" description="Helicase HerA central" evidence="2">
    <location>
        <begin position="1424"/>
        <end position="1624"/>
    </location>
</feature>
<protein>
    <recommendedName>
        <fullName evidence="2">Helicase HerA central domain-containing protein</fullName>
    </recommendedName>
</protein>
<dbReference type="STRING" id="33960.TY91_15640"/>
<evidence type="ECO:0000256" key="1">
    <source>
        <dbReference type="SAM" id="MobiDB-lite"/>
    </source>
</evidence>
<gene>
    <name evidence="3" type="ORF">FC82_GL002206</name>
</gene>
<accession>A0A0R2B8P7</accession>
<dbReference type="InterPro" id="IPR002789">
    <property type="entry name" value="HerA_central"/>
</dbReference>
<proteinExistence type="predicted"/>
<dbReference type="SUPFAM" id="SSF52540">
    <property type="entry name" value="P-loop containing nucleoside triphosphate hydrolases"/>
    <property type="match status" value="1"/>
</dbReference>
<dbReference type="PANTHER" id="PTHR30121">
    <property type="entry name" value="UNCHARACTERIZED PROTEIN YJGR-RELATED"/>
    <property type="match status" value="1"/>
</dbReference>
<sequence length="1766" mass="201004">MYEEYYEFLCKRLIAWTNKVEIKPGDRYVLSFEDQKQVKDFMKTLSDSPRVSSFVIGNDVNAYAGLSVQLKQASSLKLIVVSTIGVTADYLVNLRNQIGRQQGKWDNTALLFISNQILDSINSGAKDISRQGGPFNIDELRKNVISDVRDTDTFNVKEKEVLCNMVDASFKGEQTYTLMDFADAYSIIEKGHLDNSDYQQMGYFSDKSLLTYDDDDITERLMTNRDDFAEVRTLQGFGDVKESLSKMVTGSTLVNDLASDEWQKVDYGRILTGKAALKRNSQVKINYLGDQFKKENANFTIWDQPKSKTAAGERNRHLIIFNPNNLSDIEIRIPFDQSLSKNGLSKRVLDNKNPKVSVFGNHLRVAFDGLKPRTSAMYKFSYKHQSNGTLTFTFSILILPLNSNVMADIRPFYTLNVQAHQTTIKLPSNMDDFELGAGEETRLIDADSVGALNNLNISSRDKFSIKMRNLLMTDEKEDHFTLTFLGIPVHFSFVDEDKKVVPRNAVYIENFRRQNEVDGHYQHQQLVFGGDAFSVFEMHKRYLEIEKDLLENSQLSSLFPDLPLSQPLKQDYLNLFDALRARGTLMSLVSWDTEIKSLVRKILDEVIHEIDWSADRIEPSPEIRNIARIGEVSIQSDIGFAPFSPILLGYQLQVEEDVGREDLSDTIQRKLNPIHLAPFLQRQNDYFRADYVSNAPRWLIYSNANLSKTGEASQKIITERLKDFKKHFKFLFEDNHNQFNVHAVNIRDERALLKSVTDYLIFEISQNKDYLSNINPVTLYISNSNERQSRFVSAGFYNIHDKKTYEAYFQDSIKTITDLEPEQVIELVQNNLNIVYGDNQAIDYHITFYQFTNRLVLGQYDTSELNMNYSIGGLIGGDEYTRVQNSIRNGFGTKGLGESKTDIIELAESWNDLLVATAHSHSVMAHGQALTNNVEELDDDNFQQQFDHSKWVTLLNPLVKLDYFNKMNQDIYVIHYTDYTNSANYESITLTKQVNQYELILSENLPDIVDQRHDTTFVNKIIKSFNVVNGEWLLRLVSHRDQQNTVKEKLSILATFKEMLGILATPSVQWIPLSLEEILRVAGSFVGETREDSIFSAKSLGATGSISDDLLFIGLWYDGDQLKVSFLPTEVKVGQNNNSVKIKAREQVEHTFKVLNDTIFNANGFKADFYLDFFMKLFFANVAKFFSNGDMDQATYNQIQQAKQVVSQGKLVVDNSATDFYKNKAIFSLKADETNRMLQITDNCVLVQVPESDAFRFSGATIQEVVDDIQNDKFGFNSDRLLKNVWQANGHADVTATDTAQTEAIPFDQSEVDKDVSNKSVSETVSDTDNESSLGIAAIHQFEDTIDAEETVSALDTDATPKGNTVNNALEDVVSSLDNYQPQHLEDEVRSSAEQKNQFAKDDKILLGTIDGSTSKAYWEYNHPQLANRHMLITGKSGQGKTYFMQTLLMEFAKRKIDTLVIDYTDSYLPDQLKKTLTDFTEIYQHIVKLNKLPINPFKYNDISIGTETLKETTSDVVSRVAEVLDFKFNLGVQQKSTLIKVMNEGMSATSKYTFSTLKQQIQDDKDYATLFGRLQPILDNDPFDYSNQTFDWASYFGQSGQINIIQLTQYPDTVQKAIIEFLLWDLFNYSRMNSDKELVYPVFLDEVQNLSFKPDSPIVKILREGRKFGWSGIFATQSLKSIKDEVDAIYNAAEQIHFLPPENQTMTIASMLTSDKDERKGYTTALTKLKKGQCIVSGPALDAHGQLGKSVTTVDIDSLEERLGQ</sequence>
<evidence type="ECO:0000313" key="4">
    <source>
        <dbReference type="Proteomes" id="UP000051845"/>
    </source>
</evidence>
<dbReference type="EMBL" id="AYYR01000048">
    <property type="protein sequence ID" value="KRM75649.1"/>
    <property type="molecule type" value="Genomic_DNA"/>
</dbReference>